<dbReference type="OrthoDB" id="413400at2759"/>
<dbReference type="AlphaFoldDB" id="A0A9P3FIT0"/>
<dbReference type="Proteomes" id="UP000825890">
    <property type="component" value="Unassembled WGS sequence"/>
</dbReference>
<dbReference type="RefSeq" id="XP_044660194.1">
    <property type="nucleotide sequence ID" value="XM_044804259.1"/>
</dbReference>
<protein>
    <submittedName>
        <fullName evidence="1">Uncharacterized protein</fullName>
    </submittedName>
</protein>
<keyword evidence="2" id="KW-1185">Reference proteome</keyword>
<proteinExistence type="predicted"/>
<evidence type="ECO:0000313" key="1">
    <source>
        <dbReference type="EMBL" id="GIZ45707.1"/>
    </source>
</evidence>
<evidence type="ECO:0000313" key="2">
    <source>
        <dbReference type="Proteomes" id="UP000825890"/>
    </source>
</evidence>
<sequence length="104" mass="11830">MHLARPETARPRTRNDMVLAPANLLAVQSSQAVNPTTVATRLAPQSFSLLQLTAKARYLATEQGSRHVVSHAFQEAHQYKRYIDKQFISQLYIEDRSRRTVIVP</sequence>
<dbReference type="GeneID" id="68294438"/>
<accession>A0A9P3FIT0</accession>
<comment type="caution">
    <text evidence="1">The sequence shown here is derived from an EMBL/GenBank/DDBJ whole genome shotgun (WGS) entry which is preliminary data.</text>
</comment>
<dbReference type="EMBL" id="BOLY01000005">
    <property type="protein sequence ID" value="GIZ45707.1"/>
    <property type="molecule type" value="Genomic_DNA"/>
</dbReference>
<reference evidence="1 2" key="1">
    <citation type="submission" date="2021-01" db="EMBL/GenBank/DDBJ databases">
        <title>Cercospora kikuchii MAFF 305040 whole genome shotgun sequence.</title>
        <authorList>
            <person name="Kashiwa T."/>
            <person name="Suzuki T."/>
        </authorList>
    </citation>
    <scope>NUCLEOTIDE SEQUENCE [LARGE SCALE GENOMIC DNA]</scope>
    <source>
        <strain evidence="1 2">MAFF 305040</strain>
    </source>
</reference>
<organism evidence="1 2">
    <name type="scientific">Cercospora kikuchii</name>
    <dbReference type="NCBI Taxonomy" id="84275"/>
    <lineage>
        <taxon>Eukaryota</taxon>
        <taxon>Fungi</taxon>
        <taxon>Dikarya</taxon>
        <taxon>Ascomycota</taxon>
        <taxon>Pezizomycotina</taxon>
        <taxon>Dothideomycetes</taxon>
        <taxon>Dothideomycetidae</taxon>
        <taxon>Mycosphaerellales</taxon>
        <taxon>Mycosphaerellaceae</taxon>
        <taxon>Cercospora</taxon>
    </lineage>
</organism>
<gene>
    <name evidence="1" type="ORF">CKM354_000886300</name>
</gene>
<name>A0A9P3FIT0_9PEZI</name>